<dbReference type="GeneID" id="39583549"/>
<name>A0A3N2PSB2_SODAK</name>
<reference evidence="1 2" key="1">
    <citation type="journal article" date="2018" name="Mol. Ecol.">
        <title>The obligate alkalophilic soda-lake fungus Sodiomyces alkalinus has shifted to a protein diet.</title>
        <authorList>
            <person name="Grum-Grzhimaylo A.A."/>
            <person name="Falkoski D.L."/>
            <person name="van den Heuvel J."/>
            <person name="Valero-Jimenez C.A."/>
            <person name="Min B."/>
            <person name="Choi I.G."/>
            <person name="Lipzen A."/>
            <person name="Daum C.G."/>
            <person name="Aanen D.K."/>
            <person name="Tsang A."/>
            <person name="Henrissat B."/>
            <person name="Bilanenko E.N."/>
            <person name="de Vries R.P."/>
            <person name="van Kan J.A.L."/>
            <person name="Grigoriev I.V."/>
            <person name="Debets A.J.M."/>
        </authorList>
    </citation>
    <scope>NUCLEOTIDE SEQUENCE [LARGE SCALE GENOMIC DNA]</scope>
    <source>
        <strain evidence="1 2">F11</strain>
    </source>
</reference>
<keyword evidence="2" id="KW-1185">Reference proteome</keyword>
<gene>
    <name evidence="1" type="ORF">SODALDRAFT_379845</name>
</gene>
<protein>
    <submittedName>
        <fullName evidence="1">Uncharacterized protein</fullName>
    </submittedName>
</protein>
<dbReference type="EMBL" id="ML119057">
    <property type="protein sequence ID" value="ROT37378.1"/>
    <property type="molecule type" value="Genomic_DNA"/>
</dbReference>
<evidence type="ECO:0000313" key="2">
    <source>
        <dbReference type="Proteomes" id="UP000272025"/>
    </source>
</evidence>
<dbReference type="RefSeq" id="XP_028465184.1">
    <property type="nucleotide sequence ID" value="XM_028615072.1"/>
</dbReference>
<dbReference type="Proteomes" id="UP000272025">
    <property type="component" value="Unassembled WGS sequence"/>
</dbReference>
<evidence type="ECO:0000313" key="1">
    <source>
        <dbReference type="EMBL" id="ROT37378.1"/>
    </source>
</evidence>
<organism evidence="1 2">
    <name type="scientific">Sodiomyces alkalinus (strain CBS 110278 / VKM F-3762 / F11)</name>
    <name type="common">Alkaliphilic filamentous fungus</name>
    <dbReference type="NCBI Taxonomy" id="1314773"/>
    <lineage>
        <taxon>Eukaryota</taxon>
        <taxon>Fungi</taxon>
        <taxon>Dikarya</taxon>
        <taxon>Ascomycota</taxon>
        <taxon>Pezizomycotina</taxon>
        <taxon>Sordariomycetes</taxon>
        <taxon>Hypocreomycetidae</taxon>
        <taxon>Glomerellales</taxon>
        <taxon>Plectosphaerellaceae</taxon>
        <taxon>Sodiomyces</taxon>
    </lineage>
</organism>
<sequence length="53" mass="6024">MCMLKRMACRYGIFAALLYITGMNLSVGRITVADKWHGQETQGPSRRALKHKN</sequence>
<dbReference type="AlphaFoldDB" id="A0A3N2PSB2"/>
<accession>A0A3N2PSB2</accession>
<proteinExistence type="predicted"/>